<evidence type="ECO:0008006" key="5">
    <source>
        <dbReference type="Google" id="ProtNLM"/>
    </source>
</evidence>
<dbReference type="Pfam" id="PF06961">
    <property type="entry name" value="DUF1294"/>
    <property type="match status" value="1"/>
</dbReference>
<evidence type="ECO:0000313" key="3">
    <source>
        <dbReference type="EMBL" id="KAH6597024.1"/>
    </source>
</evidence>
<feature type="region of interest" description="Disordered" evidence="1">
    <location>
        <begin position="16"/>
        <end position="55"/>
    </location>
</feature>
<dbReference type="Proteomes" id="UP001648503">
    <property type="component" value="Unassembled WGS sequence"/>
</dbReference>
<evidence type="ECO:0000313" key="4">
    <source>
        <dbReference type="Proteomes" id="UP001648503"/>
    </source>
</evidence>
<evidence type="ECO:0000256" key="2">
    <source>
        <dbReference type="SAM" id="Phobius"/>
    </source>
</evidence>
<evidence type="ECO:0000256" key="1">
    <source>
        <dbReference type="SAM" id="MobiDB-lite"/>
    </source>
</evidence>
<keyword evidence="2" id="KW-0812">Transmembrane</keyword>
<dbReference type="InterPro" id="IPR010718">
    <property type="entry name" value="DUF1294"/>
</dbReference>
<keyword evidence="2" id="KW-0472">Membrane</keyword>
<name>A0ABQ8FHL7_9FUNG</name>
<organism evidence="3 4">
    <name type="scientific">Batrachochytrium salamandrivorans</name>
    <dbReference type="NCBI Taxonomy" id="1357716"/>
    <lineage>
        <taxon>Eukaryota</taxon>
        <taxon>Fungi</taxon>
        <taxon>Fungi incertae sedis</taxon>
        <taxon>Chytridiomycota</taxon>
        <taxon>Chytridiomycota incertae sedis</taxon>
        <taxon>Chytridiomycetes</taxon>
        <taxon>Rhizophydiales</taxon>
        <taxon>Rhizophydiales incertae sedis</taxon>
        <taxon>Batrachochytrium</taxon>
    </lineage>
</organism>
<feature type="transmembrane region" description="Helical" evidence="2">
    <location>
        <begin position="104"/>
        <end position="121"/>
    </location>
</feature>
<gene>
    <name evidence="3" type="ORF">BASA50_004782</name>
</gene>
<reference evidence="3 4" key="1">
    <citation type="submission" date="2021-02" db="EMBL/GenBank/DDBJ databases">
        <title>Variation within the Batrachochytrium salamandrivorans European outbreak.</title>
        <authorList>
            <person name="Kelly M."/>
            <person name="Pasmans F."/>
            <person name="Shea T.P."/>
            <person name="Munoz J.F."/>
            <person name="Carranza S."/>
            <person name="Cuomo C.A."/>
            <person name="Martel A."/>
        </authorList>
    </citation>
    <scope>NUCLEOTIDE SEQUENCE [LARGE SCALE GENOMIC DNA]</scope>
    <source>
        <strain evidence="3 4">AMFP18/2</strain>
    </source>
</reference>
<comment type="caution">
    <text evidence="3">The sequence shown here is derived from an EMBL/GenBank/DDBJ whole genome shotgun (WGS) entry which is preliminary data.</text>
</comment>
<dbReference type="EMBL" id="JAFCIX010000172">
    <property type="protein sequence ID" value="KAH6597024.1"/>
    <property type="molecule type" value="Genomic_DNA"/>
</dbReference>
<sequence>MTMMFKRFFSATAKASRLPARQNARQARQARQVEPARPEGEAGSHQANPAPSPSEAPYSVPRSLILLVTGYAALVNAGAVGLFWYDKHQATTKGWRVRERDLQFTALIGGWMGGLWAMQTFRHKTVKKSFKEPYMIATGLNMLACVGAAAAWRLRPGMRIAAFSTLKRFGLS</sequence>
<keyword evidence="4" id="KW-1185">Reference proteome</keyword>
<proteinExistence type="predicted"/>
<keyword evidence="2" id="KW-1133">Transmembrane helix</keyword>
<protein>
    <recommendedName>
        <fullName evidence="5">DUF1294 domain-containing protein</fullName>
    </recommendedName>
</protein>
<feature type="transmembrane region" description="Helical" evidence="2">
    <location>
        <begin position="133"/>
        <end position="154"/>
    </location>
</feature>
<feature type="compositionally biased region" description="Low complexity" evidence="1">
    <location>
        <begin position="20"/>
        <end position="32"/>
    </location>
</feature>
<feature type="transmembrane region" description="Helical" evidence="2">
    <location>
        <begin position="64"/>
        <end position="84"/>
    </location>
</feature>
<accession>A0ABQ8FHL7</accession>